<feature type="compositionally biased region" description="Low complexity" evidence="1">
    <location>
        <begin position="1"/>
        <end position="12"/>
    </location>
</feature>
<feature type="region of interest" description="Disordered" evidence="1">
    <location>
        <begin position="523"/>
        <end position="575"/>
    </location>
</feature>
<feature type="compositionally biased region" description="Polar residues" evidence="1">
    <location>
        <begin position="1285"/>
        <end position="1299"/>
    </location>
</feature>
<dbReference type="InterPro" id="IPR008936">
    <property type="entry name" value="Rho_GTPase_activation_prot"/>
</dbReference>
<feature type="compositionally biased region" description="Polar residues" evidence="1">
    <location>
        <begin position="308"/>
        <end position="333"/>
    </location>
</feature>
<feature type="compositionally biased region" description="Polar residues" evidence="1">
    <location>
        <begin position="1464"/>
        <end position="1473"/>
    </location>
</feature>
<feature type="compositionally biased region" description="Low complexity" evidence="1">
    <location>
        <begin position="542"/>
        <end position="553"/>
    </location>
</feature>
<feature type="compositionally biased region" description="Polar residues" evidence="1">
    <location>
        <begin position="554"/>
        <end position="571"/>
    </location>
</feature>
<feature type="region of interest" description="Disordered" evidence="1">
    <location>
        <begin position="1267"/>
        <end position="1603"/>
    </location>
</feature>
<feature type="compositionally biased region" description="Low complexity" evidence="1">
    <location>
        <begin position="623"/>
        <end position="636"/>
    </location>
</feature>
<feature type="compositionally biased region" description="Low complexity" evidence="1">
    <location>
        <begin position="229"/>
        <end position="239"/>
    </location>
</feature>
<evidence type="ECO:0000259" key="2">
    <source>
        <dbReference type="PROSITE" id="PS50238"/>
    </source>
</evidence>
<evidence type="ECO:0000313" key="3">
    <source>
        <dbReference type="EMBL" id="PPR07351.1"/>
    </source>
</evidence>
<dbReference type="CDD" id="cd00159">
    <property type="entry name" value="RhoGAP"/>
    <property type="match status" value="1"/>
</dbReference>
<reference evidence="3 4" key="1">
    <citation type="journal article" date="2018" name="Evol. Lett.">
        <title>Horizontal gene cluster transfer increased hallucinogenic mushroom diversity.</title>
        <authorList>
            <person name="Reynolds H.T."/>
            <person name="Vijayakumar V."/>
            <person name="Gluck-Thaler E."/>
            <person name="Korotkin H.B."/>
            <person name="Matheny P.B."/>
            <person name="Slot J.C."/>
        </authorList>
    </citation>
    <scope>NUCLEOTIDE SEQUENCE [LARGE SCALE GENOMIC DNA]</scope>
    <source>
        <strain evidence="3 4">SRW20</strain>
    </source>
</reference>
<gene>
    <name evidence="3" type="ORF">CVT26_013664</name>
</gene>
<sequence length="1705" mass="179962">MSSPASSMPRAAGTVAPHNVTPLYSPQQQPLLAQPPRSSSLPFSSLHMGSSQSKPAPSTPSSSSYASSSGSSAVKGITAVAVNGGNKLKRAFAARRKKSEDTSSLFASTKGKEPEAAAAPVRAATAARAGADGQALSSQVADRSSSVPPPLSLSSQQPQRMDTTSTSPATSPSPRSQVFNKNVASPVLPSPPPPTPPPKKEMPPSTSAASLQPDVRDTQVLSAAGNRNSIIPISPGISSAVNYLSLIDQQQQSSHPQPPSQPQNTGGTANNLTSKSDPSMEKEILHASTSSRGSIERKEKESWRKSDSTNSHHTIKPSTGSARTSRPASWAESFQSAYTVVQPGTTSRPMSALMADSEFPTLEEDDGDSSEELPESSASSSASHAQSSQESGKERDAKSSAAQAKSKRNRRSMSLSVATPSSSSAAAVKQAAVIVPQPPPSASALETGMTFTSSSKIHPSMSITEGIPPSGVYKVPRSPPAISTAASQPQGKFVSSPPGHPNFKGSNNNSSAYLQHERSLPALPQHPHYSYSQQAMPSSQNHPRSSSLHPHPSGQTYAQGQTATPSRTPAISMTAGGLGPAAAGLAKKAVEKMNIGKKWMGLALSHSASGGHNVLHHAHEQSTSEGYSSSSSTSGSMNQGEYPGGGGFGFNLARTSSNTSASGTSSSHHHHRHHSFFSPSPSKAIVPGGGAGAHKRTQNATSSMSSSLSGSESDPFYQDGPILGRKLRGPLGVAASSSGMTRSQSQAQMKGWVFRRDLASCTRDTRPTPGVGVRRRSEAELEGLSEKEREREVLIRELEERALPALVVRCAQHLLLWGVKEEGLFRVSGRPSHAELEGLSEKEREREVLIRELEERALPALVVRCAQHLLLWGVKEEGLFRVSGRPSHVSRLRAEFDSGADYDMTECTPGDLDPHAVAGVFRAYLRELPEPILTQKLQPYFDAAISKEASTNAPETGSANPARMSMVMGAGPGRPIVGLPSGPKSGFNTHASGSMSISNPIGLRKPPSLSTLAMPSFSVPPPSLSLTAALKKLVAQLPQENRDLIRTIVELIQATSKEVKETKMPLSNLLVVFTPSLNMSPSLLRALCEAEGIWVDQERVIDIRRRTVIVGPSPDVVREVEVEDKESVDESDVEEEESVISGRASLDTTDNSLSSDYHASVEDDTSSSLSMSVPTQPEEDEVDVPRLRHGSDYQRAEVPTVYLSTKSHCSTASSISYRDGEDQEEDEDEGEQVPTATPHVDTFAGRDRDYQHRKQGPYMAMADDTMSMLSTSSSPPGPPLLSSSAESVVTPTSSGNSSLADLVNVDKQPEQQKKEDDDGAVGPPQIAEPTDLELRPQSLAGSVVFPSQQSQPDIKLQLPAASASSTSLAVKRRSIPTLSMPSLPPPAVAYAPSPSSAPTPSSASPSYKSFSDKEKDTEKKMLRSKKPSLKLLFSKRSASSLQTGKEKESGAGWDRASTGMPFISNPTPLQQQPSPAPTPLQQLYAMYARNSPRSASDSSVSTPLSAVTAPQSSLPGSIAPSRSTSTAGSSSNFPPVLDTPIEGPSLSIDYGFDVSPPRTATVEDMSKAQADASASEKPPITPEPRPEVEHHAATSTRRPVMGRTGMQAQLNLPTVEPLFIKRKEKGASVKEAPAPALRAQASTSNLSIASTSSNHLNMFDDAGDGEDWTQSVLLAADVDGSWSIQRGGGGATTGVAGVGSSSNRP</sequence>
<feature type="compositionally biased region" description="Low complexity" evidence="1">
    <location>
        <begin position="152"/>
        <end position="174"/>
    </location>
</feature>
<feature type="region of interest" description="Disordered" evidence="1">
    <location>
        <begin position="460"/>
        <end position="511"/>
    </location>
</feature>
<dbReference type="Pfam" id="PF00620">
    <property type="entry name" value="RhoGAP"/>
    <property type="match status" value="2"/>
</dbReference>
<feature type="compositionally biased region" description="Low complexity" evidence="1">
    <location>
        <begin position="1145"/>
        <end position="1156"/>
    </location>
</feature>
<feature type="compositionally biased region" description="Low complexity" evidence="1">
    <location>
        <begin position="116"/>
        <end position="135"/>
    </location>
</feature>
<dbReference type="Proteomes" id="UP000284706">
    <property type="component" value="Unassembled WGS sequence"/>
</dbReference>
<dbReference type="OrthoDB" id="185175at2759"/>
<feature type="compositionally biased region" description="Low complexity" evidence="1">
    <location>
        <begin position="22"/>
        <end position="73"/>
    </location>
</feature>
<feature type="compositionally biased region" description="Basic and acidic residues" evidence="1">
    <location>
        <begin position="1307"/>
        <end position="1316"/>
    </location>
</feature>
<dbReference type="InParanoid" id="A0A409YWH6"/>
<feature type="compositionally biased region" description="Polar residues" evidence="1">
    <location>
        <begin position="264"/>
        <end position="277"/>
    </location>
</feature>
<feature type="compositionally biased region" description="Acidic residues" evidence="1">
    <location>
        <begin position="361"/>
        <end position="374"/>
    </location>
</feature>
<feature type="compositionally biased region" description="Basic and acidic residues" evidence="1">
    <location>
        <begin position="1183"/>
        <end position="1195"/>
    </location>
</feature>
<proteinExistence type="predicted"/>
<feature type="region of interest" description="Disordered" evidence="1">
    <location>
        <begin position="355"/>
        <end position="425"/>
    </location>
</feature>
<dbReference type="PROSITE" id="PS50238">
    <property type="entry name" value="RHOGAP"/>
    <property type="match status" value="1"/>
</dbReference>
<feature type="region of interest" description="Disordered" evidence="1">
    <location>
        <begin position="91"/>
        <end position="333"/>
    </location>
</feature>
<feature type="region of interest" description="Disordered" evidence="1">
    <location>
        <begin position="1"/>
        <end position="73"/>
    </location>
</feature>
<evidence type="ECO:0000313" key="4">
    <source>
        <dbReference type="Proteomes" id="UP000284706"/>
    </source>
</evidence>
<feature type="compositionally biased region" description="Polar residues" evidence="1">
    <location>
        <begin position="219"/>
        <end position="228"/>
    </location>
</feature>
<feature type="compositionally biased region" description="Low complexity" evidence="1">
    <location>
        <begin position="1388"/>
        <end position="1409"/>
    </location>
</feature>
<dbReference type="GO" id="GO:0031267">
    <property type="term" value="F:small GTPase binding"/>
    <property type="evidence" value="ECO:0007669"/>
    <property type="project" value="InterPro"/>
</dbReference>
<feature type="compositionally biased region" description="Low complexity" evidence="1">
    <location>
        <begin position="1521"/>
        <end position="1531"/>
    </location>
</feature>
<feature type="compositionally biased region" description="Basic and acidic residues" evidence="1">
    <location>
        <begin position="1410"/>
        <end position="1421"/>
    </location>
</feature>
<feature type="compositionally biased region" description="Low complexity" evidence="1">
    <location>
        <begin position="412"/>
        <end position="425"/>
    </location>
</feature>
<comment type="caution">
    <text evidence="3">The sequence shown here is derived from an EMBL/GenBank/DDBJ whole genome shotgun (WGS) entry which is preliminary data.</text>
</comment>
<dbReference type="PANTHER" id="PTHR12783">
    <property type="entry name" value="RALA BINDING PROTEIN 1 RALBP1"/>
    <property type="match status" value="1"/>
</dbReference>
<dbReference type="GO" id="GO:0007264">
    <property type="term" value="P:small GTPase-mediated signal transduction"/>
    <property type="evidence" value="ECO:0007669"/>
    <property type="project" value="InterPro"/>
</dbReference>
<accession>A0A409YWH6</accession>
<feature type="region of interest" description="Disordered" evidence="1">
    <location>
        <begin position="1684"/>
        <end position="1705"/>
    </location>
</feature>
<name>A0A409YWH6_9AGAR</name>
<feature type="compositionally biased region" description="Low complexity" evidence="1">
    <location>
        <begin position="653"/>
        <end position="666"/>
    </location>
</feature>
<protein>
    <recommendedName>
        <fullName evidence="2">Rho-GAP domain-containing protein</fullName>
    </recommendedName>
</protein>
<organism evidence="3 4">
    <name type="scientific">Gymnopilus dilepis</name>
    <dbReference type="NCBI Taxonomy" id="231916"/>
    <lineage>
        <taxon>Eukaryota</taxon>
        <taxon>Fungi</taxon>
        <taxon>Dikarya</taxon>
        <taxon>Basidiomycota</taxon>
        <taxon>Agaricomycotina</taxon>
        <taxon>Agaricomycetes</taxon>
        <taxon>Agaricomycetidae</taxon>
        <taxon>Agaricales</taxon>
        <taxon>Agaricineae</taxon>
        <taxon>Hymenogastraceae</taxon>
        <taxon>Gymnopilus</taxon>
    </lineage>
</organism>
<dbReference type="SMART" id="SM00324">
    <property type="entry name" value="RhoGAP"/>
    <property type="match status" value="1"/>
</dbReference>
<feature type="compositionally biased region" description="Pro residues" evidence="1">
    <location>
        <begin position="188"/>
        <end position="197"/>
    </location>
</feature>
<feature type="compositionally biased region" description="Polar residues" evidence="1">
    <location>
        <begin position="1491"/>
        <end position="1515"/>
    </location>
</feature>
<feature type="compositionally biased region" description="Low complexity" evidence="1">
    <location>
        <begin position="1360"/>
        <end position="1369"/>
    </location>
</feature>
<dbReference type="STRING" id="231916.A0A409YWH6"/>
<feature type="compositionally biased region" description="Acidic residues" evidence="1">
    <location>
        <begin position="1221"/>
        <end position="1231"/>
    </location>
</feature>
<dbReference type="GO" id="GO:0005096">
    <property type="term" value="F:GTPase activator activity"/>
    <property type="evidence" value="ECO:0007669"/>
    <property type="project" value="InterPro"/>
</dbReference>
<feature type="compositionally biased region" description="Low complexity" evidence="1">
    <location>
        <begin position="375"/>
        <end position="390"/>
    </location>
</feature>
<dbReference type="InterPro" id="IPR000198">
    <property type="entry name" value="RhoGAP_dom"/>
</dbReference>
<feature type="region of interest" description="Disordered" evidence="1">
    <location>
        <begin position="617"/>
        <end position="721"/>
    </location>
</feature>
<feature type="compositionally biased region" description="Polar residues" evidence="1">
    <location>
        <begin position="1202"/>
        <end position="1216"/>
    </location>
</feature>
<feature type="domain" description="Rho-GAP" evidence="2">
    <location>
        <begin position="834"/>
        <end position="1108"/>
    </location>
</feature>
<dbReference type="Gene3D" id="1.10.555.10">
    <property type="entry name" value="Rho GTPase activation protein"/>
    <property type="match status" value="2"/>
</dbReference>
<feature type="compositionally biased region" description="Polar residues" evidence="1">
    <location>
        <begin position="1166"/>
        <end position="1175"/>
    </location>
</feature>
<dbReference type="InterPro" id="IPR039767">
    <property type="entry name" value="RALBP1"/>
</dbReference>
<dbReference type="PANTHER" id="PTHR12783:SF5">
    <property type="entry name" value="RALA-BINDING PROTEIN 1"/>
    <property type="match status" value="1"/>
</dbReference>
<keyword evidence="4" id="KW-1185">Reference proteome</keyword>
<feature type="compositionally biased region" description="Acidic residues" evidence="1">
    <location>
        <begin position="1121"/>
        <end position="1138"/>
    </location>
</feature>
<evidence type="ECO:0000256" key="1">
    <source>
        <dbReference type="SAM" id="MobiDB-lite"/>
    </source>
</evidence>
<dbReference type="SUPFAM" id="SSF48350">
    <property type="entry name" value="GTPase activation domain, GAP"/>
    <property type="match status" value="2"/>
</dbReference>
<feature type="compositionally biased region" description="Low complexity" evidence="1">
    <location>
        <begin position="1267"/>
        <end position="1284"/>
    </location>
</feature>
<dbReference type="EMBL" id="NHYE01000133">
    <property type="protein sequence ID" value="PPR07351.1"/>
    <property type="molecule type" value="Genomic_DNA"/>
</dbReference>
<feature type="compositionally biased region" description="Low complexity" evidence="1">
    <location>
        <begin position="702"/>
        <end position="713"/>
    </location>
</feature>
<feature type="compositionally biased region" description="Basic and acidic residues" evidence="1">
    <location>
        <begin position="294"/>
        <end position="307"/>
    </location>
</feature>
<feature type="compositionally biased region" description="Polar residues" evidence="1">
    <location>
        <begin position="530"/>
        <end position="541"/>
    </location>
</feature>
<feature type="region of interest" description="Disordered" evidence="1">
    <location>
        <begin position="1120"/>
        <end position="1251"/>
    </location>
</feature>